<keyword evidence="6 9" id="KW-0862">Zinc</keyword>
<dbReference type="UniPathway" id="UPA00041">
    <property type="reaction ID" value="UER00436"/>
</dbReference>
<dbReference type="PANTHER" id="PTHR30390:SF6">
    <property type="entry name" value="DNAA INITIATOR-ASSOCIATING PROTEIN DIAA"/>
    <property type="match status" value="1"/>
</dbReference>
<comment type="similarity">
    <text evidence="3 9">Belongs to the SIS family. GmhA subfamily.</text>
</comment>
<accession>A0A1L3GK37</accession>
<comment type="pathway">
    <text evidence="9">Carbohydrate biosynthesis; D-glycero-D-manno-heptose 7-phosphate biosynthesis; D-glycero-alpha-D-manno-heptose 7-phosphate and D-glycero-beta-D-manno-heptose 7-phosphate from sedoheptulose 7-phosphate: step 1/1.</text>
</comment>
<dbReference type="InterPro" id="IPR004515">
    <property type="entry name" value="Phosphoheptose_Isoase"/>
</dbReference>
<feature type="binding site" evidence="9">
    <location>
        <begin position="113"/>
        <end position="115"/>
    </location>
    <ligand>
        <name>substrate</name>
    </ligand>
</feature>
<keyword evidence="5 9" id="KW-0479">Metal-binding</keyword>
<dbReference type="CDD" id="cd05006">
    <property type="entry name" value="SIS_GmhA"/>
    <property type="match status" value="1"/>
</dbReference>
<feature type="binding site" evidence="9">
    <location>
        <position position="118"/>
    </location>
    <ligand>
        <name>substrate</name>
    </ligand>
</feature>
<evidence type="ECO:0000313" key="12">
    <source>
        <dbReference type="Proteomes" id="UP000182264"/>
    </source>
</evidence>
<evidence type="ECO:0000256" key="3">
    <source>
        <dbReference type="ARBA" id="ARBA00009894"/>
    </source>
</evidence>
<feature type="binding site" evidence="9">
    <location>
        <begin position="87"/>
        <end position="88"/>
    </location>
    <ligand>
        <name>substrate</name>
    </ligand>
</feature>
<evidence type="ECO:0000256" key="7">
    <source>
        <dbReference type="ARBA" id="ARBA00023235"/>
    </source>
</evidence>
<dbReference type="HAMAP" id="MF_00067">
    <property type="entry name" value="GmhA"/>
    <property type="match status" value="1"/>
</dbReference>
<comment type="function">
    <text evidence="9">Catalyzes the isomerization of sedoheptulose 7-phosphate in D-glycero-D-manno-heptose 7-phosphate.</text>
</comment>
<dbReference type="InterPro" id="IPR046348">
    <property type="entry name" value="SIS_dom_sf"/>
</dbReference>
<proteinExistence type="inferred from homology"/>
<protein>
    <recommendedName>
        <fullName evidence="9">Phosphoheptose isomerase</fullName>
        <ecNumber evidence="9">5.3.1.28</ecNumber>
    </recommendedName>
    <alternativeName>
        <fullName evidence="9">Sedoheptulose 7-phosphate isomerase</fullName>
    </alternativeName>
</protein>
<dbReference type="GO" id="GO:0005975">
    <property type="term" value="P:carbohydrate metabolic process"/>
    <property type="evidence" value="ECO:0007669"/>
    <property type="project" value="UniProtKB-UniRule"/>
</dbReference>
<comment type="catalytic activity">
    <reaction evidence="1 9">
        <text>2 D-sedoheptulose 7-phosphate = D-glycero-alpha-D-manno-heptose 7-phosphate + D-glycero-beta-D-manno-heptose 7-phosphate</text>
        <dbReference type="Rhea" id="RHEA:27489"/>
        <dbReference type="ChEBI" id="CHEBI:57483"/>
        <dbReference type="ChEBI" id="CHEBI:60203"/>
        <dbReference type="ChEBI" id="CHEBI:60204"/>
        <dbReference type="EC" id="5.3.1.28"/>
    </reaction>
</comment>
<feature type="binding site" evidence="9">
    <location>
        <position position="165"/>
    </location>
    <ligand>
        <name>substrate</name>
    </ligand>
</feature>
<keyword evidence="8 9" id="KW-0119">Carbohydrate metabolism</keyword>
<evidence type="ECO:0000256" key="5">
    <source>
        <dbReference type="ARBA" id="ARBA00022723"/>
    </source>
</evidence>
<feature type="binding site" evidence="9">
    <location>
        <position position="173"/>
    </location>
    <ligand>
        <name>Zn(2+)</name>
        <dbReference type="ChEBI" id="CHEBI:29105"/>
    </ligand>
</feature>
<dbReference type="InterPro" id="IPR001347">
    <property type="entry name" value="SIS_dom"/>
</dbReference>
<name>A0A1L3GK37_SYNAC</name>
<comment type="cofactor">
    <cofactor evidence="9">
        <name>Zn(2+)</name>
        <dbReference type="ChEBI" id="CHEBI:29105"/>
    </cofactor>
    <text evidence="9">Binds 1 zinc ion per subunit.</text>
</comment>
<dbReference type="Gene3D" id="3.40.50.10490">
    <property type="entry name" value="Glucose-6-phosphate isomerase like protein, domain 1"/>
    <property type="match status" value="1"/>
</dbReference>
<dbReference type="EC" id="5.3.1.28" evidence="9"/>
<evidence type="ECO:0000259" key="10">
    <source>
        <dbReference type="PROSITE" id="PS51464"/>
    </source>
</evidence>
<feature type="binding site" evidence="9">
    <location>
        <position position="58"/>
    </location>
    <ligand>
        <name>Zn(2+)</name>
        <dbReference type="ChEBI" id="CHEBI:29105"/>
    </ligand>
</feature>
<dbReference type="GO" id="GO:0008968">
    <property type="term" value="F:D-sedoheptulose 7-phosphate isomerase activity"/>
    <property type="evidence" value="ECO:0007669"/>
    <property type="project" value="UniProtKB-UniRule"/>
</dbReference>
<dbReference type="GO" id="GO:0005737">
    <property type="term" value="C:cytoplasm"/>
    <property type="evidence" value="ECO:0007669"/>
    <property type="project" value="UniProtKB-SubCell"/>
</dbReference>
<reference evidence="11 12" key="1">
    <citation type="journal article" date="2017" name="Genome Announc.">
        <title>Complete Genome Sequences of Two Acetylene-Fermenting Pelobacter acetylenicus Strains.</title>
        <authorList>
            <person name="Sutton J.M."/>
            <person name="Baesman S.M."/>
            <person name="Fierst J.L."/>
            <person name="Poret-Peterson A.T."/>
            <person name="Oremland R.S."/>
            <person name="Dunlap D.S."/>
            <person name="Akob D.M."/>
        </authorList>
    </citation>
    <scope>NUCLEOTIDE SEQUENCE [LARGE SCALE GENOMIC DNA]</scope>
    <source>
        <strain evidence="11 12">DSM 3247</strain>
    </source>
</reference>
<evidence type="ECO:0000256" key="2">
    <source>
        <dbReference type="ARBA" id="ARBA00004496"/>
    </source>
</evidence>
<evidence type="ECO:0000256" key="4">
    <source>
        <dbReference type="ARBA" id="ARBA00022490"/>
    </source>
</evidence>
<evidence type="ECO:0000256" key="9">
    <source>
        <dbReference type="HAMAP-Rule" id="MF_00067"/>
    </source>
</evidence>
<feature type="binding site" evidence="9">
    <location>
        <position position="54"/>
    </location>
    <ligand>
        <name>Zn(2+)</name>
        <dbReference type="ChEBI" id="CHEBI:29105"/>
    </ligand>
</feature>
<dbReference type="OrthoDB" id="9810929at2"/>
<dbReference type="GO" id="GO:0097367">
    <property type="term" value="F:carbohydrate derivative binding"/>
    <property type="evidence" value="ECO:0007669"/>
    <property type="project" value="InterPro"/>
</dbReference>
<dbReference type="Pfam" id="PF13580">
    <property type="entry name" value="SIS_2"/>
    <property type="match status" value="1"/>
</dbReference>
<comment type="subcellular location">
    <subcellularLocation>
        <location evidence="2 9">Cytoplasm</location>
    </subcellularLocation>
</comment>
<evidence type="ECO:0000256" key="8">
    <source>
        <dbReference type="ARBA" id="ARBA00023277"/>
    </source>
</evidence>
<dbReference type="EMBL" id="CP015518">
    <property type="protein sequence ID" value="APG26313.1"/>
    <property type="molecule type" value="Genomic_DNA"/>
</dbReference>
<evidence type="ECO:0000256" key="6">
    <source>
        <dbReference type="ARBA" id="ARBA00022833"/>
    </source>
</evidence>
<feature type="binding site" evidence="9">
    <location>
        <begin position="45"/>
        <end position="47"/>
    </location>
    <ligand>
        <name>substrate</name>
    </ligand>
</feature>
<dbReference type="SUPFAM" id="SSF53697">
    <property type="entry name" value="SIS domain"/>
    <property type="match status" value="1"/>
</dbReference>
<feature type="binding site" evidence="9">
    <location>
        <position position="165"/>
    </location>
    <ligand>
        <name>Zn(2+)</name>
        <dbReference type="ChEBI" id="CHEBI:29105"/>
    </ligand>
</feature>
<keyword evidence="4 9" id="KW-0963">Cytoplasm</keyword>
<dbReference type="PANTHER" id="PTHR30390">
    <property type="entry name" value="SEDOHEPTULOSE 7-PHOSPHATE ISOMERASE / DNAA INITIATOR-ASSOCIATING FACTOR FOR REPLICATION INITIATION"/>
    <property type="match status" value="1"/>
</dbReference>
<keyword evidence="7 9" id="KW-0413">Isomerase</keyword>
<dbReference type="STRING" id="29542.A6070_05100"/>
<feature type="domain" description="SIS" evidence="10">
    <location>
        <begin position="30"/>
        <end position="189"/>
    </location>
</feature>
<sequence>MQEYFQQLRDVIDRVGRDKSEEIWLSIEALCEALRDGGKILIMGNGGSAADAQHFAAELVGRFLMERKALPCIALTTDTSILTAVGNDYGFDEIFKRQVEALAEPRDVVIGISTSGRSNNVFHALTAANRIGCKTIGLLGRDGGSIASIVDLNLTIEEHHTPYIQTAHGAVLHLICDLLEKALFAPFDPSCPASPGKG</sequence>
<evidence type="ECO:0000313" key="11">
    <source>
        <dbReference type="EMBL" id="APG26313.1"/>
    </source>
</evidence>
<dbReference type="Proteomes" id="UP000182264">
    <property type="component" value="Chromosome"/>
</dbReference>
<evidence type="ECO:0000256" key="1">
    <source>
        <dbReference type="ARBA" id="ARBA00000348"/>
    </source>
</evidence>
<dbReference type="PROSITE" id="PS51464">
    <property type="entry name" value="SIS"/>
    <property type="match status" value="1"/>
</dbReference>
<comment type="miscellaneous">
    <text evidence="9">The reaction produces a racemic mixture of D-glycero-alpha-D-manno-heptose 7-phosphate and D-glycero-beta-D-manno-heptose 7-phosphate.</text>
</comment>
<gene>
    <name evidence="9" type="primary">gmhA</name>
    <name evidence="11" type="ORF">A7E75_11090</name>
</gene>
<organism evidence="11 12">
    <name type="scientific">Syntrophotalea acetylenica</name>
    <name type="common">Pelobacter acetylenicus</name>
    <dbReference type="NCBI Taxonomy" id="29542"/>
    <lineage>
        <taxon>Bacteria</taxon>
        <taxon>Pseudomonadati</taxon>
        <taxon>Thermodesulfobacteriota</taxon>
        <taxon>Desulfuromonadia</taxon>
        <taxon>Desulfuromonadales</taxon>
        <taxon>Syntrophotaleaceae</taxon>
        <taxon>Syntrophotalea</taxon>
    </lineage>
</organism>
<dbReference type="GO" id="GO:0008270">
    <property type="term" value="F:zinc ion binding"/>
    <property type="evidence" value="ECO:0007669"/>
    <property type="project" value="UniProtKB-UniRule"/>
</dbReference>
<dbReference type="GO" id="GO:2001061">
    <property type="term" value="P:D-glycero-D-manno-heptose 7-phosphate biosynthetic process"/>
    <property type="evidence" value="ECO:0007669"/>
    <property type="project" value="UniProtKB-UniPathway"/>
</dbReference>
<dbReference type="AlphaFoldDB" id="A0A1L3GK37"/>
<feature type="binding site" evidence="9">
    <location>
        <position position="58"/>
    </location>
    <ligand>
        <name>substrate</name>
    </ligand>
</feature>
<dbReference type="InterPro" id="IPR035461">
    <property type="entry name" value="GmhA/DiaA"/>
</dbReference>
<dbReference type="InterPro" id="IPR050099">
    <property type="entry name" value="SIS_GmhA/DiaA_subfam"/>
</dbReference>
<dbReference type="KEGG" id="pace:A6070_05100"/>
<keyword evidence="12" id="KW-1185">Reference proteome</keyword>